<keyword evidence="1" id="KW-1133">Transmembrane helix</keyword>
<feature type="transmembrane region" description="Helical" evidence="1">
    <location>
        <begin position="296"/>
        <end position="317"/>
    </location>
</feature>
<feature type="transmembrane region" description="Helical" evidence="1">
    <location>
        <begin position="211"/>
        <end position="227"/>
    </location>
</feature>
<dbReference type="EMBL" id="VBUI01000006">
    <property type="protein sequence ID" value="TLF52293.1"/>
    <property type="molecule type" value="Genomic_DNA"/>
</dbReference>
<dbReference type="OrthoDB" id="6372248at2"/>
<keyword evidence="1" id="KW-0472">Membrane</keyword>
<sequence length="398" mass="42325">MLKVPVNAPGQCSSARRPDRRPAWSLFFPLAALQAALMLPLSLAAMVTEAEWLSGLATPAAHGRELLFGFALAVIAGYLLGPLPSRRLTLLAGLWLVGRLGWLALPMAWPALLADAAFALLLAARLLPRFLAAKKWRNRLLSPLLGLLCLLAMASLAVRALAPEHLSPLLHQGVLWLLLLMVFMGGRVIAPAVNGHLMARDRAAGGGVQPRLEAALLGLLVAVGFTVTQRALWPLAGVLLILAGLMILVRLWRWAPWRLRGRPDLLALLLGYAWLGVGAWLVAADLLAGAAPAARLHAVTVGALGTLASGIMLRQAILRAKGHPAGEPWLAVLAGLFALAAGLRLAMPLAGSGWHLLLWGSAGCWSLAWLLVAWRLRYWSRRAALRGAARAATSTAAT</sequence>
<feature type="transmembrane region" description="Helical" evidence="1">
    <location>
        <begin position="140"/>
        <end position="162"/>
    </location>
</feature>
<dbReference type="Proteomes" id="UP000306973">
    <property type="component" value="Unassembled WGS sequence"/>
</dbReference>
<evidence type="ECO:0000313" key="3">
    <source>
        <dbReference type="Proteomes" id="UP000306973"/>
    </source>
</evidence>
<dbReference type="InterPro" id="IPR010266">
    <property type="entry name" value="NnrS"/>
</dbReference>
<feature type="transmembrane region" description="Helical" evidence="1">
    <location>
        <begin position="26"/>
        <end position="46"/>
    </location>
</feature>
<name>A0A5R8MJT4_9GAMM</name>
<feature type="transmembrane region" description="Helical" evidence="1">
    <location>
        <begin position="233"/>
        <end position="253"/>
    </location>
</feature>
<gene>
    <name evidence="2" type="ORF">FEI13_05345</name>
</gene>
<protein>
    <submittedName>
        <fullName evidence="2">NnrS family protein</fullName>
    </submittedName>
</protein>
<feature type="transmembrane region" description="Helical" evidence="1">
    <location>
        <begin position="66"/>
        <end position="81"/>
    </location>
</feature>
<keyword evidence="1" id="KW-0812">Transmembrane</keyword>
<dbReference type="Pfam" id="PF05940">
    <property type="entry name" value="NnrS"/>
    <property type="match status" value="1"/>
</dbReference>
<feature type="transmembrane region" description="Helical" evidence="1">
    <location>
        <begin position="329"/>
        <end position="350"/>
    </location>
</feature>
<feature type="transmembrane region" description="Helical" evidence="1">
    <location>
        <begin position="265"/>
        <end position="284"/>
    </location>
</feature>
<feature type="transmembrane region" description="Helical" evidence="1">
    <location>
        <begin position="111"/>
        <end position="128"/>
    </location>
</feature>
<reference evidence="2 3" key="1">
    <citation type="journal article" date="2007" name="Int. J. Syst. Evol. Microbiol.">
        <title>Halomonas saccharevitans sp. nov., Halomonas arcis sp. nov. and Halomonas subterranea sp. nov., halophilic bacteria isolated from hypersaline environments of China.</title>
        <authorList>
            <person name="Xu X.W."/>
            <person name="Wu Y.H."/>
            <person name="Zhou Z."/>
            <person name="Wang C.S."/>
            <person name="Zhou Y.G."/>
            <person name="Zhang H.B."/>
            <person name="Wang Y."/>
            <person name="Wu M."/>
        </authorList>
    </citation>
    <scope>NUCLEOTIDE SEQUENCE [LARGE SCALE GENOMIC DNA]</scope>
    <source>
        <strain evidence="2 3">TBZ3</strain>
    </source>
</reference>
<organism evidence="2 3">
    <name type="scientific">Halomonas urmiana</name>
    <dbReference type="NCBI Taxonomy" id="490901"/>
    <lineage>
        <taxon>Bacteria</taxon>
        <taxon>Pseudomonadati</taxon>
        <taxon>Pseudomonadota</taxon>
        <taxon>Gammaproteobacteria</taxon>
        <taxon>Oceanospirillales</taxon>
        <taxon>Halomonadaceae</taxon>
        <taxon>Halomonas</taxon>
    </lineage>
</organism>
<dbReference type="RefSeq" id="WP_138180109.1">
    <property type="nucleotide sequence ID" value="NZ_VBUI01000006.1"/>
</dbReference>
<proteinExistence type="predicted"/>
<dbReference type="AlphaFoldDB" id="A0A5R8MJT4"/>
<accession>A0A5R8MJT4</accession>
<keyword evidence="3" id="KW-1185">Reference proteome</keyword>
<comment type="caution">
    <text evidence="2">The sequence shown here is derived from an EMBL/GenBank/DDBJ whole genome shotgun (WGS) entry which is preliminary data.</text>
</comment>
<feature type="transmembrane region" description="Helical" evidence="1">
    <location>
        <begin position="174"/>
        <end position="199"/>
    </location>
</feature>
<evidence type="ECO:0000313" key="2">
    <source>
        <dbReference type="EMBL" id="TLF52293.1"/>
    </source>
</evidence>
<evidence type="ECO:0000256" key="1">
    <source>
        <dbReference type="SAM" id="Phobius"/>
    </source>
</evidence>
<feature type="transmembrane region" description="Helical" evidence="1">
    <location>
        <begin position="356"/>
        <end position="376"/>
    </location>
</feature>